<evidence type="ECO:0000256" key="1">
    <source>
        <dbReference type="SAM" id="Coils"/>
    </source>
</evidence>
<proteinExistence type="predicted"/>
<feature type="compositionally biased region" description="Polar residues" evidence="2">
    <location>
        <begin position="435"/>
        <end position="457"/>
    </location>
</feature>
<dbReference type="PANTHER" id="PTHR24120">
    <property type="entry name" value="GH07239P"/>
    <property type="match status" value="1"/>
</dbReference>
<dbReference type="SUPFAM" id="SSF48403">
    <property type="entry name" value="Ankyrin repeat"/>
    <property type="match status" value="1"/>
</dbReference>
<feature type="compositionally biased region" description="Low complexity" evidence="2">
    <location>
        <begin position="325"/>
        <end position="339"/>
    </location>
</feature>
<feature type="coiled-coil region" evidence="1">
    <location>
        <begin position="636"/>
        <end position="670"/>
    </location>
</feature>
<accession>V6TAH8</accession>
<dbReference type="VEuPathDB" id="GiardiaDB:DHA2_2779"/>
<dbReference type="Gene3D" id="1.25.40.20">
    <property type="entry name" value="Ankyrin repeat-containing domain"/>
    <property type="match status" value="1"/>
</dbReference>
<dbReference type="InterPro" id="IPR036770">
    <property type="entry name" value="Ankyrin_rpt-contain_sf"/>
</dbReference>
<dbReference type="VEuPathDB" id="GiardiaDB:GL50803_002779"/>
<dbReference type="InterPro" id="IPR002110">
    <property type="entry name" value="Ankyrin_rpt"/>
</dbReference>
<dbReference type="PANTHER" id="PTHR24120:SF4">
    <property type="entry name" value="GH07239P"/>
    <property type="match status" value="1"/>
</dbReference>
<dbReference type="EMBL" id="AHGT01000065">
    <property type="protein sequence ID" value="ESU35881.1"/>
    <property type="molecule type" value="Genomic_DNA"/>
</dbReference>
<comment type="caution">
    <text evidence="3">The sequence shown here is derived from an EMBL/GenBank/DDBJ whole genome shotgun (WGS) entry which is preliminary data.</text>
</comment>
<dbReference type="Proteomes" id="UP000018320">
    <property type="component" value="Unassembled WGS sequence"/>
</dbReference>
<name>V6TAH8_GIAIN</name>
<feature type="compositionally biased region" description="Polar residues" evidence="2">
    <location>
        <begin position="340"/>
        <end position="371"/>
    </location>
</feature>
<feature type="region of interest" description="Disordered" evidence="2">
    <location>
        <begin position="325"/>
        <end position="372"/>
    </location>
</feature>
<dbReference type="SMART" id="SM00248">
    <property type="entry name" value="ANK"/>
    <property type="match status" value="5"/>
</dbReference>
<sequence>MSQIWFNAIRAGDIAFVRANATKYRGTRNKHNETGLVYAIKHNRVDIASFLIPYERNLILDGAFTPLMVCALYNCVDVAIILAASGHSAVNSEMQTALMIAAERDHAKIIQIILPNEVMRRDSRDRTALMLASISGQNKAVELLLPQEGGFVNSHKETAFYLALYHNNLSTAKILEPVEANTWCDKLVSVVGMCLSDPKTTEYIQYLAHKYPNIEKAYRDFCGQAGTSLSPYKELRSIAELRPLTGRSVNSLNPSDARTDKALFISPIPTRSSPLRSSRSVNSRLKEEHVTISQSIQNSAHELERFKDSYITNINQLRRDAESLQKQLKAQVHAQAQAQSSDPPRSSTGGPRYQKTPTALRQATVTPTSLPKTIAKDEAHIVHSFTSSPPRIKRAGGDVTTLCNEIIVSFVKSMGTNPLSPRSPSRPVSRPVRSDSTLTARDNWTASTDSMQSHTEQAVNTNDTISSLSNSKAANTYINYSKQMQSKLLTMFNQKHDRSLGWNSSDSSFFSQSTANKEGEEFKGNIDGPDGLASILTRSVPASAQRLQSPRAFEIVYDQVVGTNDSEHLNAKIPIPDNETNVYNSTLINSTPYNEVAQSPKNTTSIFMGTNSIVQQQNQQEDQHKQSSDATVAATNQGLMDTIENFTQIIDDLSNENILLNKELDKFKRMQRQLYDESKTDKQTIELLRKQLDSMAHNFSESTKRDIYTMKKEIARLDNSLMDAKRLELELSRVVDDDDADQITDESLML</sequence>
<evidence type="ECO:0000313" key="3">
    <source>
        <dbReference type="EMBL" id="ESU35881.1"/>
    </source>
</evidence>
<feature type="compositionally biased region" description="Low complexity" evidence="2">
    <location>
        <begin position="420"/>
        <end position="431"/>
    </location>
</feature>
<feature type="region of interest" description="Disordered" evidence="2">
    <location>
        <begin position="271"/>
        <end position="297"/>
    </location>
</feature>
<feature type="region of interest" description="Disordered" evidence="2">
    <location>
        <begin position="414"/>
        <end position="457"/>
    </location>
</feature>
<evidence type="ECO:0000313" key="4">
    <source>
        <dbReference type="Proteomes" id="UP000018320"/>
    </source>
</evidence>
<protein>
    <submittedName>
        <fullName evidence="3">Ankyrin repeat protein</fullName>
    </submittedName>
</protein>
<reference evidence="3 4" key="2">
    <citation type="journal article" date="2013" name="Genome Biol. Evol.">
        <title>Genome sequencing of Giardia lamblia genotypes A2 and B isolates (DH and GS) and comparative analysis with the genomes of genotypes A1 and E (WB and Pig).</title>
        <authorList>
            <person name="Adam R.D."/>
            <person name="Dahlstrom E.W."/>
            <person name="Martens C.A."/>
            <person name="Bruno D.P."/>
            <person name="Barbian K.D."/>
            <person name="Ricklefs S.M."/>
            <person name="Hernandez M.M."/>
            <person name="Narla N.P."/>
            <person name="Patel R.B."/>
            <person name="Porcella S.F."/>
            <person name="Nash T.E."/>
        </authorList>
    </citation>
    <scope>NUCLEOTIDE SEQUENCE [LARGE SCALE GENOMIC DNA]</scope>
    <source>
        <strain evidence="3 4">DH</strain>
    </source>
</reference>
<dbReference type="VEuPathDB" id="GiardiaDB:GL50581_653"/>
<dbReference type="Pfam" id="PF12796">
    <property type="entry name" value="Ank_2"/>
    <property type="match status" value="2"/>
</dbReference>
<feature type="compositionally biased region" description="Low complexity" evidence="2">
    <location>
        <begin position="271"/>
        <end position="283"/>
    </location>
</feature>
<dbReference type="VEuPathDB" id="GiardiaDB:QR46_3969"/>
<gene>
    <name evidence="3" type="ORF">DHA2_2779</name>
</gene>
<keyword evidence="1" id="KW-0175">Coiled coil</keyword>
<organism evidence="3 4">
    <name type="scientific">Giardia intestinalis</name>
    <name type="common">Giardia lamblia</name>
    <dbReference type="NCBI Taxonomy" id="5741"/>
    <lineage>
        <taxon>Eukaryota</taxon>
        <taxon>Metamonada</taxon>
        <taxon>Diplomonadida</taxon>
        <taxon>Hexamitidae</taxon>
        <taxon>Giardiinae</taxon>
        <taxon>Giardia</taxon>
    </lineage>
</organism>
<reference evidence="4" key="1">
    <citation type="submission" date="2012-02" db="EMBL/GenBank/DDBJ databases">
        <title>Genome sequencing of Giardia lamblia Genotypes A2 and B isolates (DH and GS) and comparative analysis with the genomes of Genotypes A1 and E (WB and Pig).</title>
        <authorList>
            <person name="Adam R."/>
            <person name="Dahlstrom E."/>
            <person name="Martens C."/>
            <person name="Bruno D."/>
            <person name="Barbian K."/>
            <person name="Porcella S.F."/>
            <person name="Nash T."/>
        </authorList>
    </citation>
    <scope>NUCLEOTIDE SEQUENCE</scope>
    <source>
        <strain evidence="4">DH</strain>
    </source>
</reference>
<dbReference type="AlphaFoldDB" id="V6TAH8"/>
<evidence type="ECO:0000256" key="2">
    <source>
        <dbReference type="SAM" id="MobiDB-lite"/>
    </source>
</evidence>